<keyword evidence="4 10" id="KW-0812">Transmembrane</keyword>
<evidence type="ECO:0000256" key="10">
    <source>
        <dbReference type="HAMAP-Rule" id="MF_01499"/>
    </source>
</evidence>
<dbReference type="GO" id="GO:0004016">
    <property type="term" value="F:adenylate cyclase activity"/>
    <property type="evidence" value="ECO:0007669"/>
    <property type="project" value="UniProtKB-UniRule"/>
</dbReference>
<comment type="catalytic activity">
    <reaction evidence="1 10">
        <text>2 ATP = 3',3'-c-di-AMP + 2 diphosphate</text>
        <dbReference type="Rhea" id="RHEA:35655"/>
        <dbReference type="ChEBI" id="CHEBI:30616"/>
        <dbReference type="ChEBI" id="CHEBI:33019"/>
        <dbReference type="ChEBI" id="CHEBI:71500"/>
        <dbReference type="EC" id="2.7.7.85"/>
    </reaction>
</comment>
<proteinExistence type="inferred from homology"/>
<evidence type="ECO:0000256" key="6">
    <source>
        <dbReference type="ARBA" id="ARBA00022741"/>
    </source>
</evidence>
<evidence type="ECO:0000256" key="2">
    <source>
        <dbReference type="ARBA" id="ARBA00022475"/>
    </source>
</evidence>
<dbReference type="InterPro" id="IPR014046">
    <property type="entry name" value="C-di-AMP_synthase"/>
</dbReference>
<organism evidence="12 13">
    <name type="scientific">Pararcticibacter amylolyticus</name>
    <dbReference type="NCBI Taxonomy" id="2173175"/>
    <lineage>
        <taxon>Bacteria</taxon>
        <taxon>Pseudomonadati</taxon>
        <taxon>Bacteroidota</taxon>
        <taxon>Sphingobacteriia</taxon>
        <taxon>Sphingobacteriales</taxon>
        <taxon>Sphingobacteriaceae</taxon>
        <taxon>Pararcticibacter</taxon>
    </lineage>
</organism>
<dbReference type="PANTHER" id="PTHR34185">
    <property type="entry name" value="DIADENYLATE CYCLASE"/>
    <property type="match status" value="1"/>
</dbReference>
<keyword evidence="7 10" id="KW-0067">ATP-binding</keyword>
<comment type="similarity">
    <text evidence="10">Belongs to the adenylate cyclase family. DacA/CdaA subfamily.</text>
</comment>
<keyword evidence="8 10" id="KW-1133">Transmembrane helix</keyword>
<evidence type="ECO:0000256" key="9">
    <source>
        <dbReference type="ARBA" id="ARBA00023136"/>
    </source>
</evidence>
<dbReference type="Proteomes" id="UP000245647">
    <property type="component" value="Unassembled WGS sequence"/>
</dbReference>
<evidence type="ECO:0000313" key="12">
    <source>
        <dbReference type="EMBL" id="PWG78411.1"/>
    </source>
</evidence>
<evidence type="ECO:0000256" key="5">
    <source>
        <dbReference type="ARBA" id="ARBA00022695"/>
    </source>
</evidence>
<feature type="transmembrane region" description="Helical" evidence="10">
    <location>
        <begin position="37"/>
        <end position="56"/>
    </location>
</feature>
<gene>
    <name evidence="10" type="primary">dacA</name>
    <name evidence="12" type="ORF">DDR33_22270</name>
</gene>
<keyword evidence="6 10" id="KW-0547">Nucleotide-binding</keyword>
<dbReference type="EC" id="2.7.7.85" evidence="10"/>
<dbReference type="Gene3D" id="3.40.1700.10">
    <property type="entry name" value="DNA integrity scanning protein, DisA, N-terminal domain"/>
    <property type="match status" value="1"/>
</dbReference>
<sequence>MDRFDLSFLHLRFLDIVDIIFVAFIIYYIYNLIRGTIAVNIVLGLIIIYLVYLVTVQLHMRLLSNILGGFVSVGFLALIIVFQQEIRRFLLLIGKNAALHRNKIWKTLLSGKKELEKEASVTSVKPLIDACKSMQNSRTGALIVFAKYFDDQYYQNTGESIDAVISKRLIETIFKKNSPLHDGAVVISEGKIKAASCILPVSDNIKLPPQFGLRHRAGIGITEMSDAVAVIVSEETGQIAYAKQGRVRMDVSYRDLEKLLTRDI</sequence>
<evidence type="ECO:0000313" key="13">
    <source>
        <dbReference type="Proteomes" id="UP000245647"/>
    </source>
</evidence>
<dbReference type="InterPro" id="IPR050338">
    <property type="entry name" value="DisA"/>
</dbReference>
<dbReference type="InterPro" id="IPR045585">
    <property type="entry name" value="CdaA_N"/>
</dbReference>
<keyword evidence="2 10" id="KW-1003">Cell membrane</keyword>
<evidence type="ECO:0000256" key="3">
    <source>
        <dbReference type="ARBA" id="ARBA00022679"/>
    </source>
</evidence>
<dbReference type="HAMAP" id="MF_01499">
    <property type="entry name" value="DacA"/>
    <property type="match status" value="1"/>
</dbReference>
<reference evidence="12 13" key="1">
    <citation type="submission" date="2018-04" db="EMBL/GenBank/DDBJ databases">
        <title>Pedobacter chongqingensis sp. nov., isolated from a rottenly hemp rope.</title>
        <authorList>
            <person name="Cai Y."/>
        </authorList>
    </citation>
    <scope>NUCLEOTIDE SEQUENCE [LARGE SCALE GENOMIC DNA]</scope>
    <source>
        <strain evidence="12 13">FJ4-8</strain>
    </source>
</reference>
<evidence type="ECO:0000256" key="1">
    <source>
        <dbReference type="ARBA" id="ARBA00000877"/>
    </source>
</evidence>
<feature type="transmembrane region" description="Helical" evidence="10">
    <location>
        <begin position="62"/>
        <end position="82"/>
    </location>
</feature>
<comment type="caution">
    <text evidence="12">The sequence shown here is derived from an EMBL/GenBank/DDBJ whole genome shotgun (WGS) entry which is preliminary data.</text>
</comment>
<dbReference type="SUPFAM" id="SSF143597">
    <property type="entry name" value="YojJ-like"/>
    <property type="match status" value="1"/>
</dbReference>
<dbReference type="InterPro" id="IPR003390">
    <property type="entry name" value="DNA_integrity_scan_DisA_N"/>
</dbReference>
<comment type="function">
    <text evidence="10">Catalyzes the condensation of 2 ATP molecules into cyclic di-AMP (c-di-AMP), a second messenger used to regulate differing processes in different bacteria.</text>
</comment>
<keyword evidence="13" id="KW-1185">Reference proteome</keyword>
<protein>
    <recommendedName>
        <fullName evidence="10">Diadenylate cyclase</fullName>
        <shortName evidence="10">DAC</shortName>
        <ecNumber evidence="10">2.7.7.85</ecNumber>
    </recommendedName>
    <alternativeName>
        <fullName evidence="10">Cyclic-di-AMP synthase</fullName>
        <shortName evidence="10">c-di-AMP synthase</shortName>
    </alternativeName>
</protein>
<dbReference type="PIRSF" id="PIRSF004793">
    <property type="entry name" value="UCP004793"/>
    <property type="match status" value="1"/>
</dbReference>
<evidence type="ECO:0000259" key="11">
    <source>
        <dbReference type="PROSITE" id="PS51794"/>
    </source>
</evidence>
<evidence type="ECO:0000256" key="8">
    <source>
        <dbReference type="ARBA" id="ARBA00022989"/>
    </source>
</evidence>
<dbReference type="PANTHER" id="PTHR34185:SF1">
    <property type="entry name" value="DIADENYLATE CYCLASE"/>
    <property type="match status" value="1"/>
</dbReference>
<comment type="subunit">
    <text evidence="10">Probably a homodimer.</text>
</comment>
<dbReference type="InterPro" id="IPR036888">
    <property type="entry name" value="DNA_integrity_DisA_N_sf"/>
</dbReference>
<evidence type="ECO:0000256" key="7">
    <source>
        <dbReference type="ARBA" id="ARBA00022840"/>
    </source>
</evidence>
<dbReference type="Pfam" id="PF02457">
    <property type="entry name" value="DAC"/>
    <property type="match status" value="1"/>
</dbReference>
<dbReference type="GO" id="GO:0006171">
    <property type="term" value="P:cAMP biosynthetic process"/>
    <property type="evidence" value="ECO:0007669"/>
    <property type="project" value="InterPro"/>
</dbReference>
<feature type="transmembrane region" description="Helical" evidence="10">
    <location>
        <begin position="12"/>
        <end position="30"/>
    </location>
</feature>
<keyword evidence="3 10" id="KW-0808">Transferase</keyword>
<dbReference type="NCBIfam" id="TIGR00159">
    <property type="entry name" value="diadenylate cyclase CdaA"/>
    <property type="match status" value="1"/>
</dbReference>
<dbReference type="Pfam" id="PF19293">
    <property type="entry name" value="CdaA_N"/>
    <property type="match status" value="1"/>
</dbReference>
<keyword evidence="5 10" id="KW-0548">Nucleotidyltransferase</keyword>
<dbReference type="GO" id="GO:0106408">
    <property type="term" value="F:diadenylate cyclase activity"/>
    <property type="evidence" value="ECO:0007669"/>
    <property type="project" value="UniProtKB-EC"/>
</dbReference>
<evidence type="ECO:0000256" key="4">
    <source>
        <dbReference type="ARBA" id="ARBA00022692"/>
    </source>
</evidence>
<accession>A0A2U2PAI7</accession>
<dbReference type="EMBL" id="QEAS01000025">
    <property type="protein sequence ID" value="PWG78411.1"/>
    <property type="molecule type" value="Genomic_DNA"/>
</dbReference>
<dbReference type="GO" id="GO:0005524">
    <property type="term" value="F:ATP binding"/>
    <property type="evidence" value="ECO:0007669"/>
    <property type="project" value="UniProtKB-UniRule"/>
</dbReference>
<keyword evidence="9 10" id="KW-0472">Membrane</keyword>
<dbReference type="PROSITE" id="PS51794">
    <property type="entry name" value="DAC"/>
    <property type="match status" value="1"/>
</dbReference>
<dbReference type="AlphaFoldDB" id="A0A2U2PAI7"/>
<name>A0A2U2PAI7_9SPHI</name>
<feature type="domain" description="DAC" evidence="11">
    <location>
        <begin position="83"/>
        <end position="253"/>
    </location>
</feature>
<comment type="caution">
    <text evidence="10">Lacks conserved residue(s) required for the propagation of feature annotation.</text>
</comment>
<dbReference type="InterPro" id="IPR034701">
    <property type="entry name" value="CdaA"/>
</dbReference>
<dbReference type="OrthoDB" id="9807385at2"/>
<dbReference type="RefSeq" id="WP_109418013.1">
    <property type="nucleotide sequence ID" value="NZ_QEAS01000025.1"/>
</dbReference>